<protein>
    <submittedName>
        <fullName evidence="1">Uncharacterized protein</fullName>
    </submittedName>
</protein>
<reference evidence="1" key="1">
    <citation type="submission" date="2018-02" db="EMBL/GenBank/DDBJ databases">
        <title>Rhizophora mucronata_Transcriptome.</title>
        <authorList>
            <person name="Meera S.P."/>
            <person name="Sreeshan A."/>
            <person name="Augustine A."/>
        </authorList>
    </citation>
    <scope>NUCLEOTIDE SEQUENCE</scope>
    <source>
        <tissue evidence="1">Leaf</tissue>
    </source>
</reference>
<dbReference type="AlphaFoldDB" id="A0A2P2NBV6"/>
<evidence type="ECO:0000313" key="1">
    <source>
        <dbReference type="EMBL" id="MBX39963.1"/>
    </source>
</evidence>
<organism evidence="1">
    <name type="scientific">Rhizophora mucronata</name>
    <name type="common">Asiatic mangrove</name>
    <dbReference type="NCBI Taxonomy" id="61149"/>
    <lineage>
        <taxon>Eukaryota</taxon>
        <taxon>Viridiplantae</taxon>
        <taxon>Streptophyta</taxon>
        <taxon>Embryophyta</taxon>
        <taxon>Tracheophyta</taxon>
        <taxon>Spermatophyta</taxon>
        <taxon>Magnoliopsida</taxon>
        <taxon>eudicotyledons</taxon>
        <taxon>Gunneridae</taxon>
        <taxon>Pentapetalae</taxon>
        <taxon>rosids</taxon>
        <taxon>fabids</taxon>
        <taxon>Malpighiales</taxon>
        <taxon>Rhizophoraceae</taxon>
        <taxon>Rhizophora</taxon>
    </lineage>
</organism>
<sequence>MIKMKQSQLLYMIILQHTSQISKNNSVQS</sequence>
<proteinExistence type="predicted"/>
<accession>A0A2P2NBV6</accession>
<name>A0A2P2NBV6_RHIMU</name>
<dbReference type="EMBL" id="GGEC01059479">
    <property type="protein sequence ID" value="MBX39963.1"/>
    <property type="molecule type" value="Transcribed_RNA"/>
</dbReference>